<keyword evidence="2" id="KW-1185">Reference proteome</keyword>
<evidence type="ECO:0000313" key="2">
    <source>
        <dbReference type="Proteomes" id="UP001497516"/>
    </source>
</evidence>
<evidence type="ECO:0000313" key="1">
    <source>
        <dbReference type="EMBL" id="CAL1374826.1"/>
    </source>
</evidence>
<gene>
    <name evidence="1" type="ORF">LTRI10_LOCUS16665</name>
</gene>
<protein>
    <submittedName>
        <fullName evidence="1">Uncharacterized protein</fullName>
    </submittedName>
</protein>
<dbReference type="AlphaFoldDB" id="A0AAV2DLQ5"/>
<organism evidence="1 2">
    <name type="scientific">Linum trigynum</name>
    <dbReference type="NCBI Taxonomy" id="586398"/>
    <lineage>
        <taxon>Eukaryota</taxon>
        <taxon>Viridiplantae</taxon>
        <taxon>Streptophyta</taxon>
        <taxon>Embryophyta</taxon>
        <taxon>Tracheophyta</taxon>
        <taxon>Spermatophyta</taxon>
        <taxon>Magnoliopsida</taxon>
        <taxon>eudicotyledons</taxon>
        <taxon>Gunneridae</taxon>
        <taxon>Pentapetalae</taxon>
        <taxon>rosids</taxon>
        <taxon>fabids</taxon>
        <taxon>Malpighiales</taxon>
        <taxon>Linaceae</taxon>
        <taxon>Linum</taxon>
    </lineage>
</organism>
<sequence length="91" mass="10400">MPCSNRAVPRCHVQVGTTMPRRNSVFIDGPNSMWIVRVLTLDWPAAMNKKLGPFVCSSLTRPEQGFEARCMNKSPIPQSNWLLFPRTKWLV</sequence>
<accession>A0AAV2DLQ5</accession>
<proteinExistence type="predicted"/>
<reference evidence="1 2" key="1">
    <citation type="submission" date="2024-04" db="EMBL/GenBank/DDBJ databases">
        <authorList>
            <person name="Fracassetti M."/>
        </authorList>
    </citation>
    <scope>NUCLEOTIDE SEQUENCE [LARGE SCALE GENOMIC DNA]</scope>
</reference>
<name>A0AAV2DLQ5_9ROSI</name>
<dbReference type="Proteomes" id="UP001497516">
    <property type="component" value="Chromosome 3"/>
</dbReference>
<dbReference type="EMBL" id="OZ034816">
    <property type="protein sequence ID" value="CAL1374826.1"/>
    <property type="molecule type" value="Genomic_DNA"/>
</dbReference>